<dbReference type="SUPFAM" id="SSF56112">
    <property type="entry name" value="Protein kinase-like (PK-like)"/>
    <property type="match status" value="1"/>
</dbReference>
<name>A0A5J9T7J5_9POAL</name>
<feature type="chain" id="PRO_5023805280" description="Protein kinase domain-containing protein" evidence="17">
    <location>
        <begin position="22"/>
        <end position="584"/>
    </location>
</feature>
<evidence type="ECO:0000256" key="17">
    <source>
        <dbReference type="SAM" id="SignalP"/>
    </source>
</evidence>
<keyword evidence="11" id="KW-1133">Transmembrane helix</keyword>
<keyword evidence="12" id="KW-0472">Membrane</keyword>
<evidence type="ECO:0000256" key="9">
    <source>
        <dbReference type="ARBA" id="ARBA00022777"/>
    </source>
</evidence>
<comment type="similarity">
    <text evidence="3">In the C-terminal section; belongs to the protein kinase superfamily. Ser/Thr protein kinase family.</text>
</comment>
<evidence type="ECO:0000256" key="1">
    <source>
        <dbReference type="ARBA" id="ARBA00004251"/>
    </source>
</evidence>
<dbReference type="GO" id="GO:0005886">
    <property type="term" value="C:plasma membrane"/>
    <property type="evidence" value="ECO:0007669"/>
    <property type="project" value="UniProtKB-SubCell"/>
</dbReference>
<dbReference type="Gene3D" id="3.30.200.20">
    <property type="entry name" value="Phosphorylase Kinase, domain 1"/>
    <property type="match status" value="2"/>
</dbReference>
<keyword evidence="4" id="KW-1003">Cell membrane</keyword>
<evidence type="ECO:0000256" key="3">
    <source>
        <dbReference type="ARBA" id="ARBA00010217"/>
    </source>
</evidence>
<dbReference type="InterPro" id="IPR000719">
    <property type="entry name" value="Prot_kinase_dom"/>
</dbReference>
<evidence type="ECO:0000313" key="20">
    <source>
        <dbReference type="Proteomes" id="UP000324897"/>
    </source>
</evidence>
<dbReference type="GO" id="GO:0004672">
    <property type="term" value="F:protein kinase activity"/>
    <property type="evidence" value="ECO:0007669"/>
    <property type="project" value="InterPro"/>
</dbReference>
<dbReference type="PROSITE" id="PS50011">
    <property type="entry name" value="PROTEIN_KINASE_DOM"/>
    <property type="match status" value="1"/>
</dbReference>
<dbReference type="OrthoDB" id="688481at2759"/>
<keyword evidence="20" id="KW-1185">Reference proteome</keyword>
<dbReference type="InterPro" id="IPR011009">
    <property type="entry name" value="Kinase-like_dom_sf"/>
</dbReference>
<keyword evidence="14" id="KW-0325">Glycoprotein</keyword>
<keyword evidence="8 15" id="KW-0547">Nucleotide-binding</keyword>
<evidence type="ECO:0000256" key="15">
    <source>
        <dbReference type="PROSITE-ProRule" id="PRU10141"/>
    </source>
</evidence>
<evidence type="ECO:0000256" key="8">
    <source>
        <dbReference type="ARBA" id="ARBA00022741"/>
    </source>
</evidence>
<accession>A0A5J9T7J5</accession>
<keyword evidence="10 15" id="KW-0067">ATP-binding</keyword>
<evidence type="ECO:0000256" key="12">
    <source>
        <dbReference type="ARBA" id="ARBA00023136"/>
    </source>
</evidence>
<dbReference type="InterPro" id="IPR059179">
    <property type="entry name" value="MLKL-like_MCAfunc"/>
</dbReference>
<dbReference type="GO" id="GO:0002229">
    <property type="term" value="P:defense response to oomycetes"/>
    <property type="evidence" value="ECO:0007669"/>
    <property type="project" value="UniProtKB-ARBA"/>
</dbReference>
<evidence type="ECO:0000256" key="6">
    <source>
        <dbReference type="ARBA" id="ARBA00022692"/>
    </source>
</evidence>
<keyword evidence="7 17" id="KW-0732">Signal</keyword>
<dbReference type="PANTHER" id="PTHR27006:SF627">
    <property type="entry name" value="PROTEIN KINASE DOMAIN-CONTAINING PROTEIN"/>
    <property type="match status" value="1"/>
</dbReference>
<dbReference type="PROSITE" id="PS00107">
    <property type="entry name" value="PROTEIN_KINASE_ATP"/>
    <property type="match status" value="1"/>
</dbReference>
<evidence type="ECO:0000256" key="2">
    <source>
        <dbReference type="ARBA" id="ARBA00008536"/>
    </source>
</evidence>
<evidence type="ECO:0000256" key="10">
    <source>
        <dbReference type="ARBA" id="ARBA00022840"/>
    </source>
</evidence>
<dbReference type="Pfam" id="PF00069">
    <property type="entry name" value="Pkinase"/>
    <property type="match status" value="1"/>
</dbReference>
<dbReference type="PANTHER" id="PTHR27006">
    <property type="entry name" value="PROMASTIGOTE SURFACE ANTIGEN PROTEIN PSA"/>
    <property type="match status" value="1"/>
</dbReference>
<reference evidence="19 20" key="1">
    <citation type="journal article" date="2019" name="Sci. Rep.">
        <title>A high-quality genome of Eragrostis curvula grass provides insights into Poaceae evolution and supports new strategies to enhance forage quality.</title>
        <authorList>
            <person name="Carballo J."/>
            <person name="Santos B.A.C.M."/>
            <person name="Zappacosta D."/>
            <person name="Garbus I."/>
            <person name="Selva J.P."/>
            <person name="Gallo C.A."/>
            <person name="Diaz A."/>
            <person name="Albertini E."/>
            <person name="Caccamo M."/>
            <person name="Echenique V."/>
        </authorList>
    </citation>
    <scope>NUCLEOTIDE SEQUENCE [LARGE SCALE GENOMIC DNA]</scope>
    <source>
        <strain evidence="20">cv. Victoria</strain>
        <tissue evidence="19">Leaf</tissue>
    </source>
</reference>
<dbReference type="PROSITE" id="PS00108">
    <property type="entry name" value="PROTEIN_KINASE_ST"/>
    <property type="match status" value="1"/>
</dbReference>
<dbReference type="FunFam" id="1.10.510.10:FF:000240">
    <property type="entry name" value="Lectin-domain containing receptor kinase A4.3"/>
    <property type="match status" value="1"/>
</dbReference>
<comment type="subcellular location">
    <subcellularLocation>
        <location evidence="1">Cell membrane</location>
        <topology evidence="1">Single-pass type I membrane protein</topology>
    </subcellularLocation>
</comment>
<dbReference type="AlphaFoldDB" id="A0A5J9T7J5"/>
<feature type="non-terminal residue" evidence="19">
    <location>
        <position position="1"/>
    </location>
</feature>
<dbReference type="SMART" id="SM00220">
    <property type="entry name" value="S_TKc"/>
    <property type="match status" value="1"/>
</dbReference>
<dbReference type="Proteomes" id="UP000324897">
    <property type="component" value="Unassembled WGS sequence"/>
</dbReference>
<evidence type="ECO:0000259" key="18">
    <source>
        <dbReference type="PROSITE" id="PS50011"/>
    </source>
</evidence>
<protein>
    <recommendedName>
        <fullName evidence="18">Protein kinase domain-containing protein</fullName>
    </recommendedName>
</protein>
<dbReference type="InterPro" id="IPR008271">
    <property type="entry name" value="Ser/Thr_kinase_AS"/>
</dbReference>
<evidence type="ECO:0000313" key="19">
    <source>
        <dbReference type="EMBL" id="TVU06521.1"/>
    </source>
</evidence>
<sequence length="584" mass="65052">MALWNALAPAATVAQLVGADAAGLVSATLQAVRTARRNRAECRSLARRVMMLGDLLQLVQAGSETLRRPEVRRALDGLGDALRRAYELVESCQERGAVYGFVMAGRQAEQFREVQGEIDSYLLIFPMVSHIDVTIRLDRIYNVLAPADSQPMSEAVPDSTNSHFERDATSPRNRGNDQAGLFEVEEHQKSGDELYDLLKDATDNFSFETPSKKFSSIERVIGKGCSATVYLARMGDGLEVAVKRFHNIHRKDDAISLGQKKDGVVSILKLNKNIFRNIHAWCGLGWQISGSGSELSRSEHSGSEQNWTSSSWTEIECEHEFNVLLNLQHTNIIKVLGHCTEPENILVYEYMPNGSLDTFISDASRGASLDWLSRFHIIKGIGQGLLYLHTQELCIVHRDVKPKNILLDVDMNPKIGDFGIATVMRPGKEIQRSTRVVGTYFYMPSEYARYGDVSAKVDVYAYGVTLLEVIAARSIVVHQTLLEDAWNLWETERSLELLDPSVYKGNNEEQTTEITRCIQIALLCVHHDPAERPCMSDVLLMLGNKKAVPAPLRPVPAPLRPDTARIPVLQNNGTCSSTEFTSPR</sequence>
<dbReference type="InterPro" id="IPR045766">
    <property type="entry name" value="MCAfunc"/>
</dbReference>
<proteinExistence type="inferred from homology"/>
<feature type="region of interest" description="Disordered" evidence="16">
    <location>
        <begin position="150"/>
        <end position="177"/>
    </location>
</feature>
<feature type="binding site" evidence="15">
    <location>
        <position position="243"/>
    </location>
    <ligand>
        <name>ATP</name>
        <dbReference type="ChEBI" id="CHEBI:30616"/>
    </ligand>
</feature>
<dbReference type="EMBL" id="RWGY01000051">
    <property type="protein sequence ID" value="TVU06521.1"/>
    <property type="molecule type" value="Genomic_DNA"/>
</dbReference>
<dbReference type="Gene3D" id="1.10.510.10">
    <property type="entry name" value="Transferase(Phosphotransferase) domain 1"/>
    <property type="match status" value="1"/>
</dbReference>
<keyword evidence="9" id="KW-0418">Kinase</keyword>
<dbReference type="Gene3D" id="1.20.930.20">
    <property type="entry name" value="Adaptor protein Cbl, N-terminal domain"/>
    <property type="match status" value="1"/>
</dbReference>
<feature type="domain" description="Protein kinase" evidence="18">
    <location>
        <begin position="215"/>
        <end position="548"/>
    </location>
</feature>
<feature type="signal peptide" evidence="17">
    <location>
        <begin position="1"/>
        <end position="21"/>
    </location>
</feature>
<dbReference type="Gramene" id="TVU06521">
    <property type="protein sequence ID" value="TVU06521"/>
    <property type="gene ID" value="EJB05_49742"/>
</dbReference>
<keyword evidence="13" id="KW-0675">Receptor</keyword>
<evidence type="ECO:0000256" key="11">
    <source>
        <dbReference type="ARBA" id="ARBA00022989"/>
    </source>
</evidence>
<keyword evidence="5" id="KW-0808">Transferase</keyword>
<dbReference type="GO" id="GO:0005524">
    <property type="term" value="F:ATP binding"/>
    <property type="evidence" value="ECO:0007669"/>
    <property type="project" value="UniProtKB-UniRule"/>
</dbReference>
<dbReference type="CDD" id="cd21037">
    <property type="entry name" value="MLKL_NTD"/>
    <property type="match status" value="1"/>
</dbReference>
<evidence type="ECO:0000256" key="5">
    <source>
        <dbReference type="ARBA" id="ARBA00022679"/>
    </source>
</evidence>
<comment type="similarity">
    <text evidence="2">In the N-terminal section; belongs to the leguminous lectin family.</text>
</comment>
<organism evidence="19 20">
    <name type="scientific">Eragrostis curvula</name>
    <name type="common">weeping love grass</name>
    <dbReference type="NCBI Taxonomy" id="38414"/>
    <lineage>
        <taxon>Eukaryota</taxon>
        <taxon>Viridiplantae</taxon>
        <taxon>Streptophyta</taxon>
        <taxon>Embryophyta</taxon>
        <taxon>Tracheophyta</taxon>
        <taxon>Spermatophyta</taxon>
        <taxon>Magnoliopsida</taxon>
        <taxon>Liliopsida</taxon>
        <taxon>Poales</taxon>
        <taxon>Poaceae</taxon>
        <taxon>PACMAD clade</taxon>
        <taxon>Chloridoideae</taxon>
        <taxon>Eragrostideae</taxon>
        <taxon>Eragrostidinae</taxon>
        <taxon>Eragrostis</taxon>
    </lineage>
</organism>
<evidence type="ECO:0000256" key="14">
    <source>
        <dbReference type="ARBA" id="ARBA00023180"/>
    </source>
</evidence>
<gene>
    <name evidence="19" type="ORF">EJB05_49742</name>
</gene>
<evidence type="ECO:0000256" key="16">
    <source>
        <dbReference type="SAM" id="MobiDB-lite"/>
    </source>
</evidence>
<keyword evidence="6" id="KW-0812">Transmembrane</keyword>
<evidence type="ECO:0000256" key="7">
    <source>
        <dbReference type="ARBA" id="ARBA00022729"/>
    </source>
</evidence>
<dbReference type="GO" id="GO:0007166">
    <property type="term" value="P:cell surface receptor signaling pathway"/>
    <property type="evidence" value="ECO:0007669"/>
    <property type="project" value="InterPro"/>
</dbReference>
<comment type="caution">
    <text evidence="19">The sequence shown here is derived from an EMBL/GenBank/DDBJ whole genome shotgun (WGS) entry which is preliminary data.</text>
</comment>
<evidence type="ECO:0000256" key="4">
    <source>
        <dbReference type="ARBA" id="ARBA00022475"/>
    </source>
</evidence>
<evidence type="ECO:0000256" key="13">
    <source>
        <dbReference type="ARBA" id="ARBA00023170"/>
    </source>
</evidence>
<dbReference type="Pfam" id="PF19584">
    <property type="entry name" value="MCAfunc"/>
    <property type="match status" value="1"/>
</dbReference>
<dbReference type="InterPro" id="IPR036537">
    <property type="entry name" value="Adaptor_Cbl_N_dom_sf"/>
</dbReference>
<dbReference type="InterPro" id="IPR017441">
    <property type="entry name" value="Protein_kinase_ATP_BS"/>
</dbReference>